<dbReference type="AlphaFoldDB" id="A0AAV6JWR5"/>
<reference evidence="2 3" key="1">
    <citation type="submission" date="2020-08" db="EMBL/GenBank/DDBJ databases">
        <title>Plant Genome Project.</title>
        <authorList>
            <person name="Zhang R.-G."/>
        </authorList>
    </citation>
    <scope>NUCLEOTIDE SEQUENCE [LARGE SCALE GENOMIC DNA]</scope>
    <source>
        <strain evidence="2">WSP0</strain>
        <tissue evidence="2">Leaf</tissue>
    </source>
</reference>
<dbReference type="PANTHER" id="PTHR47284:SF3">
    <property type="entry name" value="FATTY-ACID-BINDING PROTEIN 2"/>
    <property type="match status" value="1"/>
</dbReference>
<keyword evidence="3" id="KW-1185">Reference proteome</keyword>
<evidence type="ECO:0000256" key="1">
    <source>
        <dbReference type="ARBA" id="ARBA00007166"/>
    </source>
</evidence>
<evidence type="ECO:0000313" key="3">
    <source>
        <dbReference type="Proteomes" id="UP000823749"/>
    </source>
</evidence>
<dbReference type="InterPro" id="IPR016088">
    <property type="entry name" value="Chalcone_isomerase_3-sand"/>
</dbReference>
<accession>A0AAV6JWR5</accession>
<dbReference type="EMBL" id="JACTNZ010000006">
    <property type="protein sequence ID" value="KAG5544611.1"/>
    <property type="molecule type" value="Genomic_DNA"/>
</dbReference>
<dbReference type="Proteomes" id="UP000823749">
    <property type="component" value="Chromosome 6"/>
</dbReference>
<evidence type="ECO:0000313" key="2">
    <source>
        <dbReference type="EMBL" id="KAG5544611.1"/>
    </source>
</evidence>
<dbReference type="Gene3D" id="1.10.890.20">
    <property type="match status" value="1"/>
</dbReference>
<gene>
    <name evidence="2" type="ORF">RHGRI_017143</name>
</gene>
<dbReference type="PANTHER" id="PTHR47284">
    <property type="entry name" value="FATTY-ACID-BINDING PROTEIN 2"/>
    <property type="match status" value="1"/>
</dbReference>
<comment type="caution">
    <text evidence="2">The sequence shown here is derived from an EMBL/GenBank/DDBJ whole genome shotgun (WGS) entry which is preliminary data.</text>
</comment>
<dbReference type="InterPro" id="IPR016089">
    <property type="entry name" value="Chalcone_isomerase_bundle_sf"/>
</dbReference>
<name>A0AAV6JWR5_9ERIC</name>
<dbReference type="GO" id="GO:0005504">
    <property type="term" value="F:fatty acid binding"/>
    <property type="evidence" value="ECO:0007669"/>
    <property type="project" value="TreeGrafter"/>
</dbReference>
<dbReference type="Gene3D" id="3.50.70.10">
    <property type="match status" value="1"/>
</dbReference>
<dbReference type="SUPFAM" id="SSF54626">
    <property type="entry name" value="Chalcone isomerase"/>
    <property type="match status" value="1"/>
</dbReference>
<dbReference type="InterPro" id="IPR036298">
    <property type="entry name" value="Chalcone_isomerase_sf"/>
</dbReference>
<protein>
    <submittedName>
        <fullName evidence="2">Uncharacterized protein</fullName>
    </submittedName>
</protein>
<dbReference type="GO" id="GO:0016872">
    <property type="term" value="F:intramolecular lyase activity"/>
    <property type="evidence" value="ECO:0007669"/>
    <property type="project" value="InterPro"/>
</dbReference>
<proteinExistence type="inferred from homology"/>
<sequence>MEFLRTSKDYIFLIDQTSFEKSLRARLLKTNPDTDFNCLATFGSLFAQDIPLHANVIFAVGGNRIGAVQSKELCTAFFDMYIGDVPVSEQAKEEIGRNVANIIRRC</sequence>
<comment type="similarity">
    <text evidence="1">Belongs to the chalcone isomerase family.</text>
</comment>
<dbReference type="GO" id="GO:0009570">
    <property type="term" value="C:chloroplast stroma"/>
    <property type="evidence" value="ECO:0007669"/>
    <property type="project" value="TreeGrafter"/>
</dbReference>
<organism evidence="2 3">
    <name type="scientific">Rhododendron griersonianum</name>
    <dbReference type="NCBI Taxonomy" id="479676"/>
    <lineage>
        <taxon>Eukaryota</taxon>
        <taxon>Viridiplantae</taxon>
        <taxon>Streptophyta</taxon>
        <taxon>Embryophyta</taxon>
        <taxon>Tracheophyta</taxon>
        <taxon>Spermatophyta</taxon>
        <taxon>Magnoliopsida</taxon>
        <taxon>eudicotyledons</taxon>
        <taxon>Gunneridae</taxon>
        <taxon>Pentapetalae</taxon>
        <taxon>asterids</taxon>
        <taxon>Ericales</taxon>
        <taxon>Ericaceae</taxon>
        <taxon>Ericoideae</taxon>
        <taxon>Rhodoreae</taxon>
        <taxon>Rhododendron</taxon>
    </lineage>
</organism>